<name>A0A9X3ZGJ9_9HYPH</name>
<dbReference type="Pfam" id="PF01261">
    <property type="entry name" value="AP_endonuc_2"/>
    <property type="match status" value="1"/>
</dbReference>
<dbReference type="InterPro" id="IPR050312">
    <property type="entry name" value="IolE/XylAMocC-like"/>
</dbReference>
<dbReference type="PANTHER" id="PTHR12110">
    <property type="entry name" value="HYDROXYPYRUVATE ISOMERASE"/>
    <property type="match status" value="1"/>
</dbReference>
<dbReference type="InterPro" id="IPR036237">
    <property type="entry name" value="Xyl_isomerase-like_sf"/>
</dbReference>
<dbReference type="SUPFAM" id="SSF51658">
    <property type="entry name" value="Xylose isomerase-like"/>
    <property type="match status" value="1"/>
</dbReference>
<organism evidence="2 3">
    <name type="scientific">Hoeflea prorocentri</name>
    <dbReference type="NCBI Taxonomy" id="1922333"/>
    <lineage>
        <taxon>Bacteria</taxon>
        <taxon>Pseudomonadati</taxon>
        <taxon>Pseudomonadota</taxon>
        <taxon>Alphaproteobacteria</taxon>
        <taxon>Hyphomicrobiales</taxon>
        <taxon>Rhizobiaceae</taxon>
        <taxon>Hoeflea</taxon>
    </lineage>
</organism>
<evidence type="ECO:0000313" key="3">
    <source>
        <dbReference type="Proteomes" id="UP001151234"/>
    </source>
</evidence>
<keyword evidence="2" id="KW-0413">Isomerase</keyword>
<evidence type="ECO:0000259" key="1">
    <source>
        <dbReference type="Pfam" id="PF01261"/>
    </source>
</evidence>
<feature type="domain" description="Xylose isomerase-like TIM barrel" evidence="1">
    <location>
        <begin position="23"/>
        <end position="274"/>
    </location>
</feature>
<dbReference type="GO" id="GO:0016853">
    <property type="term" value="F:isomerase activity"/>
    <property type="evidence" value="ECO:0007669"/>
    <property type="project" value="UniProtKB-KW"/>
</dbReference>
<sequence length="278" mass="29706">MKYSVHAGLWMAQWTDEITPILRIVADLGYDGVEVSLLGMSDEKAEALGSAVRDHGLEITCSDGLGPETDITSDDEAVRAAGLKHLEWAITTTAKVGARGLAGVVYAPWGVFDPANKAKRAARSAEAFAAVHPVLEAHDVTLGIEAINRFETDLVNTASEAVEMATASGSSRVGVLLDTFHLNIEEKDVRGAIADARDKLVHFHVSDNDRGVPGSGHVPWSDVKAGLNDAGYDGWIVAEMFVIAGNPASADLNIWRNIEPEATDAARRALAFMKETFS</sequence>
<dbReference type="RefSeq" id="WP_267989074.1">
    <property type="nucleotide sequence ID" value="NZ_JAPJZI010000001.1"/>
</dbReference>
<dbReference type="Gene3D" id="3.20.20.150">
    <property type="entry name" value="Divalent-metal-dependent TIM barrel enzymes"/>
    <property type="match status" value="1"/>
</dbReference>
<proteinExistence type="predicted"/>
<gene>
    <name evidence="2" type="ORF">OQ273_03415</name>
</gene>
<keyword evidence="3" id="KW-1185">Reference proteome</keyword>
<evidence type="ECO:0000313" key="2">
    <source>
        <dbReference type="EMBL" id="MDA5397615.1"/>
    </source>
</evidence>
<protein>
    <submittedName>
        <fullName evidence="2">Sugar phosphate isomerase/epimerase</fullName>
    </submittedName>
</protein>
<dbReference type="EMBL" id="JAPJZI010000001">
    <property type="protein sequence ID" value="MDA5397615.1"/>
    <property type="molecule type" value="Genomic_DNA"/>
</dbReference>
<dbReference type="AlphaFoldDB" id="A0A9X3ZGJ9"/>
<dbReference type="InterPro" id="IPR013022">
    <property type="entry name" value="Xyl_isomerase-like_TIM-brl"/>
</dbReference>
<accession>A0A9X3ZGJ9</accession>
<reference evidence="2" key="1">
    <citation type="submission" date="2022-11" db="EMBL/GenBank/DDBJ databases">
        <title>Draft genome sequence of Hoeflea poritis E7-10 and Hoeflea prorocentri PM5-8, separated from scleractinian coral Porites lutea and marine dinoflagellate.</title>
        <authorList>
            <person name="Zhang G."/>
            <person name="Wei Q."/>
            <person name="Cai L."/>
        </authorList>
    </citation>
    <scope>NUCLEOTIDE SEQUENCE</scope>
    <source>
        <strain evidence="2">PM5-8</strain>
    </source>
</reference>
<comment type="caution">
    <text evidence="2">The sequence shown here is derived from an EMBL/GenBank/DDBJ whole genome shotgun (WGS) entry which is preliminary data.</text>
</comment>
<dbReference type="Proteomes" id="UP001151234">
    <property type="component" value="Unassembled WGS sequence"/>
</dbReference>